<name>A6KSY3_RAT</name>
<evidence type="ECO:0000313" key="5">
    <source>
        <dbReference type="Proteomes" id="UP000234681"/>
    </source>
</evidence>
<feature type="domain" description="MAGE" evidence="3">
    <location>
        <begin position="74"/>
        <end position="221"/>
    </location>
</feature>
<dbReference type="InterPro" id="IPR037445">
    <property type="entry name" value="MAGE"/>
</dbReference>
<reference evidence="5" key="1">
    <citation type="submission" date="2005-09" db="EMBL/GenBank/DDBJ databases">
        <authorList>
            <person name="Mural R.J."/>
            <person name="Li P.W."/>
            <person name="Adams M.D."/>
            <person name="Amanatides P.G."/>
            <person name="Baden-Tillson H."/>
            <person name="Barnstead M."/>
            <person name="Chin S.H."/>
            <person name="Dew I."/>
            <person name="Evans C.A."/>
            <person name="Ferriera S."/>
            <person name="Flanigan M."/>
            <person name="Fosler C."/>
            <person name="Glodek A."/>
            <person name="Gu Z."/>
            <person name="Holt R.A."/>
            <person name="Jennings D."/>
            <person name="Kraft C.L."/>
            <person name="Lu F."/>
            <person name="Nguyen T."/>
            <person name="Nusskern D.R."/>
            <person name="Pfannkoch C.M."/>
            <person name="Sitter C."/>
            <person name="Sutton G.G."/>
            <person name="Venter J.C."/>
            <person name="Wang Z."/>
            <person name="Woodage T."/>
            <person name="Zheng X.H."/>
            <person name="Zhong F."/>
        </authorList>
    </citation>
    <scope>NUCLEOTIDE SEQUENCE [LARGE SCALE GENOMIC DNA]</scope>
    <source>
        <strain>BN</strain>
        <strain evidence="5">Sprague-Dawley</strain>
    </source>
</reference>
<feature type="compositionally biased region" description="Polar residues" evidence="2">
    <location>
        <begin position="9"/>
        <end position="19"/>
    </location>
</feature>
<dbReference type="InterPro" id="IPR041898">
    <property type="entry name" value="MAGE_WH1"/>
</dbReference>
<dbReference type="PANTHER" id="PTHR11736">
    <property type="entry name" value="MELANOMA-ASSOCIATED ANTIGEN MAGE ANTIGEN"/>
    <property type="match status" value="1"/>
</dbReference>
<dbReference type="SMART" id="SM01373">
    <property type="entry name" value="MAGE"/>
    <property type="match status" value="1"/>
</dbReference>
<evidence type="ECO:0000256" key="1">
    <source>
        <dbReference type="ARBA" id="ARBA00084104"/>
    </source>
</evidence>
<dbReference type="AlphaFoldDB" id="A6KSY3"/>
<evidence type="ECO:0000313" key="6">
    <source>
        <dbReference type="RGD" id="9178529"/>
    </source>
</evidence>
<dbReference type="Gene3D" id="1.10.10.1210">
    <property type="entry name" value="MAGE homology domain, winged helix WH2 motif"/>
    <property type="match status" value="1"/>
</dbReference>
<dbReference type="Pfam" id="PF12440">
    <property type="entry name" value="MAGE_N"/>
    <property type="match status" value="1"/>
</dbReference>
<dbReference type="InterPro" id="IPR002190">
    <property type="entry name" value="MHD_dom"/>
</dbReference>
<dbReference type="InterPro" id="IPR041899">
    <property type="entry name" value="MAGE_WH2"/>
</dbReference>
<proteinExistence type="predicted"/>
<dbReference type="PANTHER" id="PTHR11736:SF153">
    <property type="entry name" value="MELANOMA-ASSOCIATED ANTIGEN 10"/>
    <property type="match status" value="1"/>
</dbReference>
<protein>
    <submittedName>
        <fullName evidence="4">RCG63057</fullName>
    </submittedName>
</protein>
<dbReference type="InterPro" id="IPR021072">
    <property type="entry name" value="MAGE_N"/>
</dbReference>
<feature type="region of interest" description="Disordered" evidence="2">
    <location>
        <begin position="1"/>
        <end position="43"/>
    </location>
</feature>
<organism evidence="4 5">
    <name type="scientific">Rattus norvegicus</name>
    <name type="common">Rat</name>
    <dbReference type="NCBI Taxonomy" id="10116"/>
    <lineage>
        <taxon>Eukaryota</taxon>
        <taxon>Metazoa</taxon>
        <taxon>Chordata</taxon>
        <taxon>Craniata</taxon>
        <taxon>Vertebrata</taxon>
        <taxon>Euteleostomi</taxon>
        <taxon>Mammalia</taxon>
        <taxon>Eutheria</taxon>
        <taxon>Euarchontoglires</taxon>
        <taxon>Glires</taxon>
        <taxon>Rodentia</taxon>
        <taxon>Myomorpha</taxon>
        <taxon>Muroidea</taxon>
        <taxon>Muridae</taxon>
        <taxon>Murinae</taxon>
        <taxon>Rattus</taxon>
    </lineage>
</organism>
<sequence>MAEGEESIDNNFSSSTSPTLPRKMPAGGIPSHHQSPQRASSPPIVIAEVPKSPLDEASGNQMDLEEPMVLRRTLSSKTTDLMQFLLLKYRMKELTNKAEIVEKIIKDYEQYYSRILNEASDGLKLVFGINVIEVDPVVHTYALAIALGITYDGMLTDVQGMPKTGLLIIVLGVICMHDHHAHEDEIWQSLNTMGVISMENHYVAGNAKKLFTETFVQEGYL</sequence>
<feature type="non-terminal residue" evidence="4">
    <location>
        <position position="221"/>
    </location>
</feature>
<dbReference type="Proteomes" id="UP000234681">
    <property type="component" value="Chromosome 1"/>
</dbReference>
<dbReference type="FunFam" id="1.10.10.1200:FF:000007">
    <property type="entry name" value="Melanoma-associated antigen C2"/>
    <property type="match status" value="1"/>
</dbReference>
<dbReference type="PROSITE" id="PS50838">
    <property type="entry name" value="MAGE"/>
    <property type="match status" value="1"/>
</dbReference>
<dbReference type="EMBL" id="CH474110">
    <property type="protein sequence ID" value="EDL82836.1"/>
    <property type="molecule type" value="Genomic_DNA"/>
</dbReference>
<evidence type="ECO:0000313" key="4">
    <source>
        <dbReference type="EMBL" id="EDL82836.1"/>
    </source>
</evidence>
<dbReference type="Pfam" id="PF01454">
    <property type="entry name" value="MAGE"/>
    <property type="match status" value="1"/>
</dbReference>
<keyword evidence="1" id="KW-0825">Tumor antigen</keyword>
<accession>A6KSY3</accession>
<dbReference type="Gene3D" id="1.10.10.1200">
    <property type="entry name" value="MAGE homology domain, winged helix WH1 motif"/>
    <property type="match status" value="1"/>
</dbReference>
<gene>
    <name evidence="6" type="primary">Magea10-ps1</name>
    <name evidence="4" type="ORF">rCG_63057</name>
</gene>
<evidence type="ECO:0000259" key="3">
    <source>
        <dbReference type="PROSITE" id="PS50838"/>
    </source>
</evidence>
<dbReference type="AGR" id="RGD:9178529"/>
<evidence type="ECO:0000256" key="2">
    <source>
        <dbReference type="SAM" id="MobiDB-lite"/>
    </source>
</evidence>
<dbReference type="RGD" id="9178529">
    <property type="gene designation" value="Magea10-ps1"/>
</dbReference>